<sequence length="563" mass="60483">MAVSASAVARAEQPVLAELAQRDPGLLDSYRHHVRSATRIIGERLGRAATAERVALDELPDAAMRRLGNCVANYALGLLGAQLRGCRLLEQTGGGHTMASWATARRLTDPGWSVLAFFEQWVIDGHPLHPATKVREPMSAADVLDTCPEWGNVVPLAVAALAPAVAVEHGALSRLLLAEHPDLQTALADEGLPAASTTLIPLHPWQVRNVVADRYDPQLRSHELRILKPTIPARPLVSYRTLVPLPTPRARHPHHLKTALSVRLTNAMRGNSPAAVHNAPEVSALLAGIVQDEAGFDGRLTVLAEPASARFAAPGSTTDDATGLSRSAAMSAIARQNPEDGLDPSEVVLPTGALWATSPLSQRPILGELLDELDAPDRARAAELFVHDYARLVLPPILTLLTKYGVAMEAHGENTLLVVRGGRPVRAVLRDLGGIRIHPERLAGAGRRVDLLPGNHLLTDDADEVRNKTYYAQFVNDATQLVSCLAHLSGSPPRTFWRHVAAAARETFDMLARKPGVRAAAQADAAALLSTPWPNKALLSMWVGGAVTDYTYLPVTNPLRHLS</sequence>
<evidence type="ECO:0000313" key="6">
    <source>
        <dbReference type="Proteomes" id="UP001183202"/>
    </source>
</evidence>
<protein>
    <submittedName>
        <fullName evidence="5">IucA/IucC family protein</fullName>
    </submittedName>
</protein>
<dbReference type="RefSeq" id="WP_311556315.1">
    <property type="nucleotide sequence ID" value="NZ_JAVREJ010000007.1"/>
</dbReference>
<evidence type="ECO:0000259" key="3">
    <source>
        <dbReference type="Pfam" id="PF04183"/>
    </source>
</evidence>
<accession>A0ABU2N8L4</accession>
<reference evidence="6" key="1">
    <citation type="submission" date="2023-07" db="EMBL/GenBank/DDBJ databases">
        <title>30 novel species of actinomycetes from the DSMZ collection.</title>
        <authorList>
            <person name="Nouioui I."/>
        </authorList>
    </citation>
    <scope>NUCLEOTIDE SEQUENCE [LARGE SCALE GENOMIC DNA]</scope>
    <source>
        <strain evidence="6">DSM 45834</strain>
    </source>
</reference>
<comment type="caution">
    <text evidence="5">The sequence shown here is derived from an EMBL/GenBank/DDBJ whole genome shotgun (WGS) entry which is preliminary data.</text>
</comment>
<dbReference type="InterPro" id="IPR007310">
    <property type="entry name" value="Aerobactin_biosyn_IucA/IucC_N"/>
</dbReference>
<dbReference type="PANTHER" id="PTHR34384:SF5">
    <property type="entry name" value="L-2,3-DIAMINOPROPANOATE--CITRATE LIGASE"/>
    <property type="match status" value="1"/>
</dbReference>
<evidence type="ECO:0000256" key="2">
    <source>
        <dbReference type="ARBA" id="ARBA00007832"/>
    </source>
</evidence>
<dbReference type="Pfam" id="PF06276">
    <property type="entry name" value="FhuF"/>
    <property type="match status" value="1"/>
</dbReference>
<organism evidence="5 6">
    <name type="scientific">Pseudonocardia charpentierae</name>
    <dbReference type="NCBI Taxonomy" id="3075545"/>
    <lineage>
        <taxon>Bacteria</taxon>
        <taxon>Bacillati</taxon>
        <taxon>Actinomycetota</taxon>
        <taxon>Actinomycetes</taxon>
        <taxon>Pseudonocardiales</taxon>
        <taxon>Pseudonocardiaceae</taxon>
        <taxon>Pseudonocardia</taxon>
    </lineage>
</organism>
<dbReference type="PANTHER" id="PTHR34384">
    <property type="entry name" value="L-2,3-DIAMINOPROPANOATE--CITRATE LIGASE"/>
    <property type="match status" value="1"/>
</dbReference>
<proteinExistence type="inferred from homology"/>
<name>A0ABU2N8L4_9PSEU</name>
<keyword evidence="6" id="KW-1185">Reference proteome</keyword>
<dbReference type="Proteomes" id="UP001183202">
    <property type="component" value="Unassembled WGS sequence"/>
</dbReference>
<dbReference type="Gene3D" id="1.10.510.40">
    <property type="match status" value="1"/>
</dbReference>
<comment type="pathway">
    <text evidence="1">Siderophore biosynthesis.</text>
</comment>
<gene>
    <name evidence="5" type="ORF">RM445_12180</name>
</gene>
<evidence type="ECO:0000259" key="4">
    <source>
        <dbReference type="Pfam" id="PF06276"/>
    </source>
</evidence>
<comment type="similarity">
    <text evidence="2">Belongs to the IucA/IucC family.</text>
</comment>
<dbReference type="InterPro" id="IPR037455">
    <property type="entry name" value="LucA/IucC-like"/>
</dbReference>
<evidence type="ECO:0000313" key="5">
    <source>
        <dbReference type="EMBL" id="MDT0350280.1"/>
    </source>
</evidence>
<feature type="domain" description="Aerobactin siderophore biosynthesis IucA/IucC-like C-terminal" evidence="4">
    <location>
        <begin position="384"/>
        <end position="541"/>
    </location>
</feature>
<dbReference type="Pfam" id="PF04183">
    <property type="entry name" value="IucA_IucC"/>
    <property type="match status" value="1"/>
</dbReference>
<evidence type="ECO:0000256" key="1">
    <source>
        <dbReference type="ARBA" id="ARBA00004924"/>
    </source>
</evidence>
<feature type="domain" description="Aerobactin siderophore biosynthesis IucA/IucC N-terminal" evidence="3">
    <location>
        <begin position="116"/>
        <end position="355"/>
    </location>
</feature>
<dbReference type="EMBL" id="JAVREJ010000007">
    <property type="protein sequence ID" value="MDT0350280.1"/>
    <property type="molecule type" value="Genomic_DNA"/>
</dbReference>
<dbReference type="InterPro" id="IPR022770">
    <property type="entry name" value="IucA/IucC-like_C"/>
</dbReference>